<evidence type="ECO:0000256" key="8">
    <source>
        <dbReference type="ARBA" id="ARBA00022840"/>
    </source>
</evidence>
<evidence type="ECO:0000256" key="4">
    <source>
        <dbReference type="ARBA" id="ARBA00022598"/>
    </source>
</evidence>
<evidence type="ECO:0000256" key="1">
    <source>
        <dbReference type="ARBA" id="ARBA00001968"/>
    </source>
</evidence>
<dbReference type="PANTHER" id="PTHR47810">
    <property type="entry name" value="DNA LIGASE"/>
    <property type="match status" value="1"/>
</dbReference>
<reference evidence="12" key="1">
    <citation type="journal article" date="2020" name="bioRxiv">
        <title>Integrative omics analysis of Pseudomonas aeruginosa virus PA5oct highlights the molecular complexity of jumbo phages.</title>
        <authorList>
            <person name="Lood C."/>
            <person name="Danis-Wlodarczyk K."/>
            <person name="Blasdel B.G."/>
            <person name="Jang H.B."/>
            <person name="Vandenheuvel D."/>
            <person name="Briers Y."/>
            <person name="Noben J.-P."/>
            <person name="van Noort V."/>
            <person name="Drulis-Kawa Z."/>
            <person name="Lavigne R."/>
        </authorList>
    </citation>
    <scope>NUCLEOTIDE SEQUENCE [LARGE SCALE GENOMIC DNA]</scope>
</reference>
<organism evidence="11 12">
    <name type="scientific">Pseudomonas phage vB_PaeM_PA5oct</name>
    <dbReference type="NCBI Taxonomy" id="2163605"/>
    <lineage>
        <taxon>Viruses</taxon>
        <taxon>Duplodnaviria</taxon>
        <taxon>Heunggongvirae</taxon>
        <taxon>Uroviricota</taxon>
        <taxon>Caudoviricetes</taxon>
        <taxon>Arenbergviridae</taxon>
        <taxon>Wroclawvirus</taxon>
        <taxon>Wroclawvirus PA5oct</taxon>
    </lineage>
</organism>
<keyword evidence="5" id="KW-0235">DNA replication</keyword>
<dbReference type="InterPro" id="IPR012340">
    <property type="entry name" value="NA-bd_OB-fold"/>
</dbReference>
<dbReference type="PANTHER" id="PTHR47810:SF1">
    <property type="entry name" value="DNA LIGASE B"/>
    <property type="match status" value="1"/>
</dbReference>
<evidence type="ECO:0000256" key="5">
    <source>
        <dbReference type="ARBA" id="ARBA00022705"/>
    </source>
</evidence>
<keyword evidence="9" id="KW-0234">DNA repair</keyword>
<evidence type="ECO:0000256" key="2">
    <source>
        <dbReference type="ARBA" id="ARBA00007572"/>
    </source>
</evidence>
<dbReference type="GO" id="GO:0003910">
    <property type="term" value="F:DNA ligase (ATP) activity"/>
    <property type="evidence" value="ECO:0007669"/>
    <property type="project" value="InterPro"/>
</dbReference>
<evidence type="ECO:0000256" key="7">
    <source>
        <dbReference type="ARBA" id="ARBA00022763"/>
    </source>
</evidence>
<dbReference type="GO" id="GO:0005524">
    <property type="term" value="F:ATP binding"/>
    <property type="evidence" value="ECO:0007669"/>
    <property type="project" value="UniProtKB-KW"/>
</dbReference>
<dbReference type="PROSITE" id="PS00697">
    <property type="entry name" value="DNA_LIGASE_A1"/>
    <property type="match status" value="1"/>
</dbReference>
<evidence type="ECO:0000256" key="6">
    <source>
        <dbReference type="ARBA" id="ARBA00022741"/>
    </source>
</evidence>
<protein>
    <recommendedName>
        <fullName evidence="3">DNA ligase</fullName>
    </recommendedName>
</protein>
<dbReference type="InterPro" id="IPR012310">
    <property type="entry name" value="DNA_ligase_ATP-dep_cent"/>
</dbReference>
<dbReference type="Gene3D" id="2.40.50.140">
    <property type="entry name" value="Nucleic acid-binding proteins"/>
    <property type="match status" value="1"/>
</dbReference>
<dbReference type="GO" id="GO:0006310">
    <property type="term" value="P:DNA recombination"/>
    <property type="evidence" value="ECO:0007669"/>
    <property type="project" value="InterPro"/>
</dbReference>
<dbReference type="GO" id="GO:0006281">
    <property type="term" value="P:DNA repair"/>
    <property type="evidence" value="ECO:0007669"/>
    <property type="project" value="UniProtKB-KW"/>
</dbReference>
<dbReference type="PROSITE" id="PS00333">
    <property type="entry name" value="DNA_LIGASE_A2"/>
    <property type="match status" value="1"/>
</dbReference>
<comment type="similarity">
    <text evidence="2">Belongs to the ATP-dependent DNA ligase family.</text>
</comment>
<keyword evidence="6" id="KW-0547">Nucleotide-binding</keyword>
<keyword evidence="7" id="KW-0227">DNA damage</keyword>
<comment type="cofactor">
    <cofactor evidence="1">
        <name>a divalent metal cation</name>
        <dbReference type="ChEBI" id="CHEBI:60240"/>
    </cofactor>
</comment>
<dbReference type="Proteomes" id="UP000316733">
    <property type="component" value="Segment"/>
</dbReference>
<dbReference type="GO" id="GO:0003677">
    <property type="term" value="F:DNA binding"/>
    <property type="evidence" value="ECO:0007669"/>
    <property type="project" value="InterPro"/>
</dbReference>
<dbReference type="PROSITE" id="PS50160">
    <property type="entry name" value="DNA_LIGASE_A3"/>
    <property type="match status" value="1"/>
</dbReference>
<sequence>MIRTILDEIGNTTKRTTKLAILERNKDNDILKKVIHLALNPFINFYIKKIPEFTRTDTILTLEQALTELSVLSDRIKTGNAAILHLTYILSSLTDDDANVIIRIIRKDLRAGIQDATVNKIWKDLVPKYPCLLAEPATENLLSKCKLPYYSQIKSDGTRINIHVSKSGIVSFYGRSGKSYDFKDILDDAFVSLIKYFDEDMVFDGELIVVDSNNNILPRRTGNGIISKAQSDTITDNEIKNVRAILWDCIPLRCFNEHKCTTPYSSRFESLSNAIHKLQVDDDYIESKIYNTILGNIGQIRLAETRLLYSKEEVKIFFDEAISRNEEGIMVKCPDSIWENKRSKLVLKYKSEKVCELIVTGFNYGTVGTKTEHKVGSLICESSDGKVIVNISGLTDSERDDATANFENKWKHSIVSVMYNERIKSVDRMDVDSLFLPRFLEIRTDKFEADSSKDIK</sequence>
<dbReference type="Gene3D" id="1.10.3260.10">
    <property type="entry name" value="DNA ligase, ATP-dependent, N-terminal domain"/>
    <property type="match status" value="1"/>
</dbReference>
<accession>A0A4Y5JTX2</accession>
<evidence type="ECO:0000256" key="3">
    <source>
        <dbReference type="ARBA" id="ARBA00013308"/>
    </source>
</evidence>
<gene>
    <name evidence="11" type="ORF">EST35_0267</name>
</gene>
<evidence type="ECO:0000259" key="10">
    <source>
        <dbReference type="PROSITE" id="PS50160"/>
    </source>
</evidence>
<dbReference type="InterPro" id="IPR016059">
    <property type="entry name" value="DNA_ligase_ATP-dep_CS"/>
</dbReference>
<feature type="domain" description="ATP-dependent DNA ligase family profile" evidence="10">
    <location>
        <begin position="246"/>
        <end position="384"/>
    </location>
</feature>
<evidence type="ECO:0000313" key="12">
    <source>
        <dbReference type="Proteomes" id="UP000316733"/>
    </source>
</evidence>
<dbReference type="InterPro" id="IPR050326">
    <property type="entry name" value="NAD_dep_DNA_ligaseB"/>
</dbReference>
<dbReference type="Gene3D" id="3.30.470.30">
    <property type="entry name" value="DNA ligase/mRNA capping enzyme"/>
    <property type="match status" value="1"/>
</dbReference>
<evidence type="ECO:0000256" key="9">
    <source>
        <dbReference type="ARBA" id="ARBA00023204"/>
    </source>
</evidence>
<keyword evidence="4 11" id="KW-0436">Ligase</keyword>
<evidence type="ECO:0000313" key="11">
    <source>
        <dbReference type="EMBL" id="QCG76148.1"/>
    </source>
</evidence>
<dbReference type="SUPFAM" id="SSF56091">
    <property type="entry name" value="DNA ligase/mRNA capping enzyme, catalytic domain"/>
    <property type="match status" value="1"/>
</dbReference>
<name>A0A4Y5JTX2_9CAUD</name>
<dbReference type="GO" id="GO:0006260">
    <property type="term" value="P:DNA replication"/>
    <property type="evidence" value="ECO:0007669"/>
    <property type="project" value="UniProtKB-KW"/>
</dbReference>
<dbReference type="SUPFAM" id="SSF50249">
    <property type="entry name" value="Nucleic acid-binding proteins"/>
    <property type="match status" value="1"/>
</dbReference>
<proteinExistence type="inferred from homology"/>
<dbReference type="InterPro" id="IPR036599">
    <property type="entry name" value="DNA_ligase_N_sf"/>
</dbReference>
<dbReference type="EMBL" id="MK797984">
    <property type="protein sequence ID" value="QCG76148.1"/>
    <property type="molecule type" value="Genomic_DNA"/>
</dbReference>
<dbReference type="Pfam" id="PF01068">
    <property type="entry name" value="DNA_ligase_A_M"/>
    <property type="match status" value="1"/>
</dbReference>
<keyword evidence="12" id="KW-1185">Reference proteome</keyword>
<keyword evidence="8" id="KW-0067">ATP-binding</keyword>